<reference evidence="3" key="1">
    <citation type="journal article" date="2022" name="New Phytol.">
        <title>Evolutionary transition to the ectomycorrhizal habit in the genomes of a hyperdiverse lineage of mushroom-forming fungi.</title>
        <authorList>
            <person name="Looney B."/>
            <person name="Miyauchi S."/>
            <person name="Morin E."/>
            <person name="Drula E."/>
            <person name="Courty P.E."/>
            <person name="Kohler A."/>
            <person name="Kuo A."/>
            <person name="LaButti K."/>
            <person name="Pangilinan J."/>
            <person name="Lipzen A."/>
            <person name="Riley R."/>
            <person name="Andreopoulos W."/>
            <person name="He G."/>
            <person name="Johnson J."/>
            <person name="Nolan M."/>
            <person name="Tritt A."/>
            <person name="Barry K.W."/>
            <person name="Grigoriev I.V."/>
            <person name="Nagy L.G."/>
            <person name="Hibbett D."/>
            <person name="Henrissat B."/>
            <person name="Matheny P.B."/>
            <person name="Labbe J."/>
            <person name="Martin F.M."/>
        </authorList>
    </citation>
    <scope>NUCLEOTIDE SEQUENCE</scope>
    <source>
        <strain evidence="3">BPL690</strain>
    </source>
</reference>
<organism evidence="3 4">
    <name type="scientific">Multifurca ochricompacta</name>
    <dbReference type="NCBI Taxonomy" id="376703"/>
    <lineage>
        <taxon>Eukaryota</taxon>
        <taxon>Fungi</taxon>
        <taxon>Dikarya</taxon>
        <taxon>Basidiomycota</taxon>
        <taxon>Agaricomycotina</taxon>
        <taxon>Agaricomycetes</taxon>
        <taxon>Russulales</taxon>
        <taxon>Russulaceae</taxon>
        <taxon>Multifurca</taxon>
    </lineage>
</organism>
<evidence type="ECO:0000313" key="3">
    <source>
        <dbReference type="EMBL" id="KAI0301531.1"/>
    </source>
</evidence>
<evidence type="ECO:0000256" key="1">
    <source>
        <dbReference type="SAM" id="Phobius"/>
    </source>
</evidence>
<dbReference type="AlphaFoldDB" id="A0AAD4M4U8"/>
<feature type="non-terminal residue" evidence="3">
    <location>
        <position position="1"/>
    </location>
</feature>
<accession>A0AAD4M4U8</accession>
<name>A0AAD4M4U8_9AGAM</name>
<feature type="transmembrane region" description="Helical" evidence="1">
    <location>
        <begin position="95"/>
        <end position="118"/>
    </location>
</feature>
<feature type="transmembrane region" description="Helical" evidence="1">
    <location>
        <begin position="188"/>
        <end position="211"/>
    </location>
</feature>
<keyword evidence="1" id="KW-1133">Transmembrane helix</keyword>
<sequence length="221" mass="25051">LFSIYLERADEEDKMMAESWKADADGILVFTGLFSAAVATFIGVSIQDLKQNSQDTSAFYLQTIYQVLADVNRSQTSIPSALSTPPPFSPPTSAVWVNSLWFLSFSVSLTCALLATLLQRWARRYLQVTRHRRSLHKRARIRAFFSEGINKLHLPWAVEALPTLLHVALFLFFMGLVLFLYNINHTVFTVVISWVGTCACMYACITFMPIVRHDSPYYAPL</sequence>
<feature type="transmembrane region" description="Helical" evidence="1">
    <location>
        <begin position="24"/>
        <end position="46"/>
    </location>
</feature>
<keyword evidence="4" id="KW-1185">Reference proteome</keyword>
<feature type="domain" description="DUF6535" evidence="2">
    <location>
        <begin position="4"/>
        <end position="181"/>
    </location>
</feature>
<dbReference type="Pfam" id="PF20153">
    <property type="entry name" value="DUF6535"/>
    <property type="match status" value="1"/>
</dbReference>
<keyword evidence="1" id="KW-0472">Membrane</keyword>
<feature type="non-terminal residue" evidence="3">
    <location>
        <position position="221"/>
    </location>
</feature>
<evidence type="ECO:0000313" key="4">
    <source>
        <dbReference type="Proteomes" id="UP001203297"/>
    </source>
</evidence>
<protein>
    <recommendedName>
        <fullName evidence="2">DUF6535 domain-containing protein</fullName>
    </recommendedName>
</protein>
<comment type="caution">
    <text evidence="3">The sequence shown here is derived from an EMBL/GenBank/DDBJ whole genome shotgun (WGS) entry which is preliminary data.</text>
</comment>
<feature type="transmembrane region" description="Helical" evidence="1">
    <location>
        <begin position="164"/>
        <end position="181"/>
    </location>
</feature>
<evidence type="ECO:0000259" key="2">
    <source>
        <dbReference type="Pfam" id="PF20153"/>
    </source>
</evidence>
<dbReference type="InterPro" id="IPR045338">
    <property type="entry name" value="DUF6535"/>
</dbReference>
<gene>
    <name evidence="3" type="ORF">B0F90DRAFT_1589071</name>
</gene>
<keyword evidence="1" id="KW-0812">Transmembrane</keyword>
<proteinExistence type="predicted"/>
<dbReference type="Proteomes" id="UP001203297">
    <property type="component" value="Unassembled WGS sequence"/>
</dbReference>
<dbReference type="EMBL" id="WTXG01000014">
    <property type="protein sequence ID" value="KAI0301531.1"/>
    <property type="molecule type" value="Genomic_DNA"/>
</dbReference>